<evidence type="ECO:0000259" key="2">
    <source>
        <dbReference type="Pfam" id="PF18181"/>
    </source>
</evidence>
<dbReference type="InterPro" id="IPR040884">
    <property type="entry name" value="SLATT_1"/>
</dbReference>
<protein>
    <submittedName>
        <fullName evidence="4">DUF4231 domain-containing protein</fullName>
    </submittedName>
</protein>
<proteinExistence type="predicted"/>
<feature type="domain" description="SMODS and SLOG-associating 2TM effector" evidence="3">
    <location>
        <begin position="16"/>
        <end position="167"/>
    </location>
</feature>
<feature type="domain" description="SMODS and SLOG-associating 2TM effector" evidence="2">
    <location>
        <begin position="170"/>
        <end position="296"/>
    </location>
</feature>
<dbReference type="InterPro" id="IPR041116">
    <property type="entry name" value="SLATT_3"/>
</dbReference>
<dbReference type="Proteomes" id="UP000323946">
    <property type="component" value="Unassembled WGS sequence"/>
</dbReference>
<dbReference type="NCBIfam" id="NF033634">
    <property type="entry name" value="SLATT_1"/>
    <property type="match status" value="1"/>
</dbReference>
<feature type="transmembrane region" description="Helical" evidence="1">
    <location>
        <begin position="64"/>
        <end position="84"/>
    </location>
</feature>
<evidence type="ECO:0000259" key="3">
    <source>
        <dbReference type="Pfam" id="PF18184"/>
    </source>
</evidence>
<name>A0A5M7BXG5_SACHI</name>
<dbReference type="OrthoDB" id="9806639at2"/>
<keyword evidence="1" id="KW-1133">Transmembrane helix</keyword>
<dbReference type="Pfam" id="PF18184">
    <property type="entry name" value="SLATT_3"/>
    <property type="match status" value="1"/>
</dbReference>
<dbReference type="AlphaFoldDB" id="A0A5M7BXG5"/>
<dbReference type="EMBL" id="VWPH01000008">
    <property type="protein sequence ID" value="KAA5831911.1"/>
    <property type="molecule type" value="Genomic_DNA"/>
</dbReference>
<dbReference type="NCBIfam" id="NF033610">
    <property type="entry name" value="SLATT_3"/>
    <property type="match status" value="1"/>
</dbReference>
<keyword evidence="5" id="KW-1185">Reference proteome</keyword>
<evidence type="ECO:0000313" key="5">
    <source>
        <dbReference type="Proteomes" id="UP000323946"/>
    </source>
</evidence>
<comment type="caution">
    <text evidence="4">The sequence shown here is derived from an EMBL/GenBank/DDBJ whole genome shotgun (WGS) entry which is preliminary data.</text>
</comment>
<evidence type="ECO:0000256" key="1">
    <source>
        <dbReference type="SAM" id="Phobius"/>
    </source>
</evidence>
<feature type="transmembrane region" description="Helical" evidence="1">
    <location>
        <begin position="224"/>
        <end position="244"/>
    </location>
</feature>
<gene>
    <name evidence="4" type="ORF">F1721_19020</name>
</gene>
<accession>A0A5M7BXG5</accession>
<keyword evidence="1" id="KW-0472">Membrane</keyword>
<feature type="transmembrane region" description="Helical" evidence="1">
    <location>
        <begin position="199"/>
        <end position="218"/>
    </location>
</feature>
<reference evidence="4 5" key="1">
    <citation type="submission" date="2019-09" db="EMBL/GenBank/DDBJ databases">
        <title>Draft genome sequence of the thermophilic Saccharopolyspora hirsuta VKM Ac-666T.</title>
        <authorList>
            <person name="Lobastova T.G."/>
            <person name="Fokina V."/>
            <person name="Bragin E.Y."/>
            <person name="Shtratnikova V.Y."/>
            <person name="Starodumova I.P."/>
            <person name="Tarlachkov S.V."/>
            <person name="Donova M.V."/>
        </authorList>
    </citation>
    <scope>NUCLEOTIDE SEQUENCE [LARGE SCALE GENOMIC DNA]</scope>
    <source>
        <strain evidence="4 5">VKM Ac-666</strain>
    </source>
</reference>
<dbReference type="Pfam" id="PF18181">
    <property type="entry name" value="SLATT_1"/>
    <property type="match status" value="1"/>
</dbReference>
<evidence type="ECO:0000313" key="4">
    <source>
        <dbReference type="EMBL" id="KAA5831911.1"/>
    </source>
</evidence>
<sequence>MSSTEQMQALTPADHPGLFQAADAAAARQRHAYLRAVRSRLALIVAAAVFATLTLRLGDTAIDLFAIGAALALVGAVAVELALVSTRPDRLWAESRTLATSVKTLAWRYATCAAPFPAGDGQADQRFTERLRALQQELPDVPLAQHTTETITERMRTLRSAPLAERKEAYLIGRVLDQQDWYETRAQHHLQQARFSRTAMLVIEVLGVAGALSEAFGVTGLNKAGATAVVVAATAVAAIIAWVATRRHSAKAAAYRRATAELGAIRDQLDRDLDERQWSTAVADAEAAITREHATWRATRTT</sequence>
<feature type="transmembrane region" description="Helical" evidence="1">
    <location>
        <begin position="40"/>
        <end position="58"/>
    </location>
</feature>
<organism evidence="4 5">
    <name type="scientific">Saccharopolyspora hirsuta</name>
    <dbReference type="NCBI Taxonomy" id="1837"/>
    <lineage>
        <taxon>Bacteria</taxon>
        <taxon>Bacillati</taxon>
        <taxon>Actinomycetota</taxon>
        <taxon>Actinomycetes</taxon>
        <taxon>Pseudonocardiales</taxon>
        <taxon>Pseudonocardiaceae</taxon>
        <taxon>Saccharopolyspora</taxon>
    </lineage>
</organism>
<dbReference type="RefSeq" id="WP_150068051.1">
    <property type="nucleotide sequence ID" value="NZ_JBEPDJ010000001.1"/>
</dbReference>
<keyword evidence="1" id="KW-0812">Transmembrane</keyword>